<dbReference type="AlphaFoldDB" id="A0A165YSC3"/>
<organism evidence="1 2">
    <name type="scientific">Athelia psychrophila</name>
    <dbReference type="NCBI Taxonomy" id="1759441"/>
    <lineage>
        <taxon>Eukaryota</taxon>
        <taxon>Fungi</taxon>
        <taxon>Dikarya</taxon>
        <taxon>Basidiomycota</taxon>
        <taxon>Agaricomycotina</taxon>
        <taxon>Agaricomycetes</taxon>
        <taxon>Agaricomycetidae</taxon>
        <taxon>Atheliales</taxon>
        <taxon>Atheliaceae</taxon>
        <taxon>Athelia</taxon>
    </lineage>
</organism>
<proteinExistence type="predicted"/>
<name>A0A165YSC3_9AGAM</name>
<dbReference type="OrthoDB" id="346907at2759"/>
<protein>
    <submittedName>
        <fullName evidence="1">Uncharacterized protein</fullName>
    </submittedName>
</protein>
<evidence type="ECO:0000313" key="1">
    <source>
        <dbReference type="EMBL" id="KZP09865.1"/>
    </source>
</evidence>
<sequence>MRFGPGHLYYRCCRLAEVTEVEQRRKYRNHLLSRTRAAHARPVTTLDLTKQIKKHIPSDQRSGGFPDESTKRCGGERLKVLRWDLDDERDRLKKKKKKRLHREPMPIHGITQDFGLYPSMACK</sequence>
<dbReference type="EMBL" id="KV417691">
    <property type="protein sequence ID" value="KZP09865.1"/>
    <property type="molecule type" value="Genomic_DNA"/>
</dbReference>
<accession>A0A165YSC3</accession>
<gene>
    <name evidence="1" type="ORF">FIBSPDRAFT_1051668</name>
</gene>
<keyword evidence="2" id="KW-1185">Reference proteome</keyword>
<reference evidence="1 2" key="1">
    <citation type="journal article" date="2016" name="Mol. Biol. Evol.">
        <title>Comparative Genomics of Early-Diverging Mushroom-Forming Fungi Provides Insights into the Origins of Lignocellulose Decay Capabilities.</title>
        <authorList>
            <person name="Nagy L.G."/>
            <person name="Riley R."/>
            <person name="Tritt A."/>
            <person name="Adam C."/>
            <person name="Daum C."/>
            <person name="Floudas D."/>
            <person name="Sun H."/>
            <person name="Yadav J.S."/>
            <person name="Pangilinan J."/>
            <person name="Larsson K.H."/>
            <person name="Matsuura K."/>
            <person name="Barry K."/>
            <person name="Labutti K."/>
            <person name="Kuo R."/>
            <person name="Ohm R.A."/>
            <person name="Bhattacharya S.S."/>
            <person name="Shirouzu T."/>
            <person name="Yoshinaga Y."/>
            <person name="Martin F.M."/>
            <person name="Grigoriev I.V."/>
            <person name="Hibbett D.S."/>
        </authorList>
    </citation>
    <scope>NUCLEOTIDE SEQUENCE [LARGE SCALE GENOMIC DNA]</scope>
    <source>
        <strain evidence="1 2">CBS 109695</strain>
    </source>
</reference>
<dbReference type="Proteomes" id="UP000076532">
    <property type="component" value="Unassembled WGS sequence"/>
</dbReference>
<evidence type="ECO:0000313" key="2">
    <source>
        <dbReference type="Proteomes" id="UP000076532"/>
    </source>
</evidence>